<gene>
    <name evidence="1" type="ORF">H4W29_002067</name>
</gene>
<keyword evidence="2" id="KW-1185">Reference proteome</keyword>
<accession>A0ABR9INW9</accession>
<sequence>MPAEEADEQILALLREFGLKRHLTTTDLDSEQDWSTVLSPREQRLIVLASAVIAAPSHVLLEKADAIFGHELLPDILRLLAERGIACVNYAEAGAPRAAYDAVLEFRSDGPWTWVEPKQRE</sequence>
<evidence type="ECO:0000313" key="2">
    <source>
        <dbReference type="Proteomes" id="UP000620262"/>
    </source>
</evidence>
<dbReference type="Proteomes" id="UP000620262">
    <property type="component" value="Unassembled WGS sequence"/>
</dbReference>
<dbReference type="EMBL" id="JADBEC010000001">
    <property type="protein sequence ID" value="MBE1504886.1"/>
    <property type="molecule type" value="Genomic_DNA"/>
</dbReference>
<protein>
    <submittedName>
        <fullName evidence="1">ABC-type uncharacterized transport system fused permease/ATPase subunit</fullName>
    </submittedName>
</protein>
<proteinExistence type="predicted"/>
<evidence type="ECO:0000313" key="1">
    <source>
        <dbReference type="EMBL" id="MBE1504886.1"/>
    </source>
</evidence>
<reference evidence="1 2" key="1">
    <citation type="submission" date="2020-10" db="EMBL/GenBank/DDBJ databases">
        <title>Sequencing the genomes of 1000 actinobacteria strains.</title>
        <authorList>
            <person name="Klenk H.-P."/>
        </authorList>
    </citation>
    <scope>NUCLEOTIDE SEQUENCE [LARGE SCALE GENOMIC DNA]</scope>
    <source>
        <strain evidence="1 2">DSM 7307</strain>
    </source>
</reference>
<name>A0ABR9INW9_RHIVS</name>
<organism evidence="1 2">
    <name type="scientific">Rhizobium viscosum</name>
    <name type="common">Arthrobacter viscosus</name>
    <dbReference type="NCBI Taxonomy" id="1673"/>
    <lineage>
        <taxon>Bacteria</taxon>
        <taxon>Pseudomonadati</taxon>
        <taxon>Pseudomonadota</taxon>
        <taxon>Alphaproteobacteria</taxon>
        <taxon>Hyphomicrobiales</taxon>
        <taxon>Rhizobiaceae</taxon>
        <taxon>Rhizobium/Agrobacterium group</taxon>
        <taxon>Rhizobium</taxon>
    </lineage>
</organism>
<dbReference type="RefSeq" id="WP_246517160.1">
    <property type="nucleotide sequence ID" value="NZ_BAAAVL010000007.1"/>
</dbReference>
<comment type="caution">
    <text evidence="1">The sequence shown here is derived from an EMBL/GenBank/DDBJ whole genome shotgun (WGS) entry which is preliminary data.</text>
</comment>